<dbReference type="NCBIfam" id="NF004349">
    <property type="entry name" value="PRK05729.1"/>
    <property type="match status" value="1"/>
</dbReference>
<dbReference type="InterPro" id="IPR033705">
    <property type="entry name" value="Anticodon_Ia_Val"/>
</dbReference>
<evidence type="ECO:0000256" key="1">
    <source>
        <dbReference type="ARBA" id="ARBA00013169"/>
    </source>
</evidence>
<dbReference type="SUPFAM" id="SSF50677">
    <property type="entry name" value="ValRS/IleRS/LeuRS editing domain"/>
    <property type="match status" value="1"/>
</dbReference>
<dbReference type="InterPro" id="IPR014729">
    <property type="entry name" value="Rossmann-like_a/b/a_fold"/>
</dbReference>
<dbReference type="InterPro" id="IPR009008">
    <property type="entry name" value="Val/Leu/Ile-tRNA-synth_edit"/>
</dbReference>
<gene>
    <name evidence="13" type="primary">valS</name>
    <name evidence="13" type="ORF">ESZ_00106</name>
</gene>
<keyword evidence="6 10" id="KW-0648">Protein biosynthesis</keyword>
<proteinExistence type="inferred from homology"/>
<dbReference type="Proteomes" id="UP000509549">
    <property type="component" value="Chromosome"/>
</dbReference>
<evidence type="ECO:0000259" key="12">
    <source>
        <dbReference type="Pfam" id="PF08264"/>
    </source>
</evidence>
<evidence type="ECO:0000259" key="11">
    <source>
        <dbReference type="Pfam" id="PF00133"/>
    </source>
</evidence>
<dbReference type="PANTHER" id="PTHR11946">
    <property type="entry name" value="VALYL-TRNA SYNTHETASES"/>
    <property type="match status" value="1"/>
</dbReference>
<evidence type="ECO:0000256" key="9">
    <source>
        <dbReference type="NCBIfam" id="TIGR00422"/>
    </source>
</evidence>
<dbReference type="CDD" id="cd07962">
    <property type="entry name" value="Anticodon_Ia_Val"/>
    <property type="match status" value="1"/>
</dbReference>
<dbReference type="Pfam" id="PF08264">
    <property type="entry name" value="Anticodon_1"/>
    <property type="match status" value="1"/>
</dbReference>
<sequence length="821" mass="97333">MKKIFEEKKLSKNWYKEWENKKYFIPNYKKEKKYCITIPPPNITGSLHMGHAFQCTLMDVLIRYHKMNNFCTLWKMGTDHAGIATQILIEQKIKENNTIDKKKYTEKWKKKANARIKIQLKKLGCSLNWNTSRFTLDNHFSYAVKTAFIRLYEEKLIYKTNKLVNWDTKLKTAISDLEVIHEEIDSELFYIKYKVQNIDDYIIIATTRPETIFADVAIAINPKDKRYKKIKNNTVIIPIINKEIPIIEDENVDTKYGSGCLKITPGHDFNDFEIGKKHNLKIINILNKDGKTNSEVPQDYQNLTVNEARKKIKKHLIELNVISKIETIKNKIPKADRSNCVIEPLITEQWYIKTKPLAEPVYKEIKENKIKILPIKWKKIFFNWLDNIKDWCISRQIWWGHKIPIWYDEKKNEYTGYNEKNVIKKYKLESNILLTQDENVLDTWFSSALWPFASLGWPNNKIEYKNMYPTSTLVTGFDIIFFWAIKMMMFGLKLTNQMPFKEIYIHGLIRDNLGNKMSKTKGNVLDPLDIINGITKEQLIKKQTSNLINENLAEKIKNYTQNQFPNGIEAFGADALRLTFCSISTENIAIKLDLEKVKTYKSFCTKLWNAAIFIKNTPTKKTKTKKLKNIYNTYINIIWQKTKKEIKTHIQKRKFHLLIETIYNFFWSNFCSWHIECSKILLQNNKYKKETSYNNLIIFKELLKILHPLAPYITEEIWGYLNEKNNLITEKYPKNKHNLNLNKINYIEKIKKICSKIRSLKTKNNKKNLIINIQSINNENLFLLEKNKKLIEKIIKLQNINLTYTKNIIYEKIDNLEINLK</sequence>
<dbReference type="SUPFAM" id="SSF52374">
    <property type="entry name" value="Nucleotidylyl transferase"/>
    <property type="match status" value="1"/>
</dbReference>
<dbReference type="GO" id="GO:0005524">
    <property type="term" value="F:ATP binding"/>
    <property type="evidence" value="ECO:0007669"/>
    <property type="project" value="UniProtKB-KW"/>
</dbReference>
<dbReference type="Gene3D" id="1.10.730.10">
    <property type="entry name" value="Isoleucyl-tRNA Synthetase, Domain 1"/>
    <property type="match status" value="1"/>
</dbReference>
<protein>
    <recommendedName>
        <fullName evidence="1 9">Valine--tRNA ligase</fullName>
        <ecNumber evidence="1 9">6.1.1.9</ecNumber>
    </recommendedName>
</protein>
<dbReference type="InterPro" id="IPR002303">
    <property type="entry name" value="Valyl-tRNA_ligase"/>
</dbReference>
<evidence type="ECO:0000256" key="4">
    <source>
        <dbReference type="ARBA" id="ARBA00022741"/>
    </source>
</evidence>
<keyword evidence="7 10" id="KW-0030">Aminoacyl-tRNA synthetase</keyword>
<evidence type="ECO:0000256" key="5">
    <source>
        <dbReference type="ARBA" id="ARBA00022840"/>
    </source>
</evidence>
<keyword evidence="3 10" id="KW-0436">Ligase</keyword>
<comment type="catalytic activity">
    <reaction evidence="8">
        <text>tRNA(Val) + L-valine + ATP = L-valyl-tRNA(Val) + AMP + diphosphate</text>
        <dbReference type="Rhea" id="RHEA:10704"/>
        <dbReference type="Rhea" id="RHEA-COMP:9672"/>
        <dbReference type="Rhea" id="RHEA-COMP:9708"/>
        <dbReference type="ChEBI" id="CHEBI:30616"/>
        <dbReference type="ChEBI" id="CHEBI:33019"/>
        <dbReference type="ChEBI" id="CHEBI:57762"/>
        <dbReference type="ChEBI" id="CHEBI:78442"/>
        <dbReference type="ChEBI" id="CHEBI:78537"/>
        <dbReference type="ChEBI" id="CHEBI:456215"/>
        <dbReference type="EC" id="6.1.1.9"/>
    </reaction>
</comment>
<dbReference type="InterPro" id="IPR001412">
    <property type="entry name" value="aa-tRNA-synth_I_CS"/>
</dbReference>
<dbReference type="GO" id="GO:0006438">
    <property type="term" value="P:valyl-tRNA aminoacylation"/>
    <property type="evidence" value="ECO:0007669"/>
    <property type="project" value="UniProtKB-UniRule"/>
</dbReference>
<dbReference type="GO" id="GO:0005829">
    <property type="term" value="C:cytosol"/>
    <property type="evidence" value="ECO:0007669"/>
    <property type="project" value="TreeGrafter"/>
</dbReference>
<dbReference type="NCBIfam" id="TIGR00422">
    <property type="entry name" value="valS"/>
    <property type="match status" value="1"/>
</dbReference>
<dbReference type="Pfam" id="PF00133">
    <property type="entry name" value="tRNA-synt_1"/>
    <property type="match status" value="1"/>
</dbReference>
<dbReference type="GO" id="GO:0004832">
    <property type="term" value="F:valine-tRNA ligase activity"/>
    <property type="evidence" value="ECO:0007669"/>
    <property type="project" value="UniProtKB-UniRule"/>
</dbReference>
<evidence type="ECO:0000313" key="14">
    <source>
        <dbReference type="Proteomes" id="UP000509549"/>
    </source>
</evidence>
<dbReference type="GO" id="GO:0002161">
    <property type="term" value="F:aminoacyl-tRNA deacylase activity"/>
    <property type="evidence" value="ECO:0007669"/>
    <property type="project" value="InterPro"/>
</dbReference>
<organism evidence="13 14">
    <name type="scientific">Candidatus Azoamicus ciliaticola</name>
    <dbReference type="NCBI Taxonomy" id="2652803"/>
    <lineage>
        <taxon>Bacteria</taxon>
        <taxon>Pseudomonadati</taxon>
        <taxon>Pseudomonadota</taxon>
        <taxon>Gammaproteobacteria</taxon>
        <taxon>Candidatus Azoamicaceae</taxon>
        <taxon>Candidatus Azoamicus</taxon>
    </lineage>
</organism>
<comment type="similarity">
    <text evidence="10">Belongs to the class-I aminoacyl-tRNA synthetase family.</text>
</comment>
<evidence type="ECO:0000256" key="6">
    <source>
        <dbReference type="ARBA" id="ARBA00022917"/>
    </source>
</evidence>
<dbReference type="Gene3D" id="3.40.50.620">
    <property type="entry name" value="HUPs"/>
    <property type="match status" value="2"/>
</dbReference>
<dbReference type="EC" id="6.1.1.9" evidence="1 9"/>
<dbReference type="InterPro" id="IPR002300">
    <property type="entry name" value="aa-tRNA-synth_Ia"/>
</dbReference>
<keyword evidence="5 10" id="KW-0067">ATP-binding</keyword>
<keyword evidence="14" id="KW-1185">Reference proteome</keyword>
<dbReference type="InterPro" id="IPR013155">
    <property type="entry name" value="M/V/L/I-tRNA-synth_anticd-bd"/>
</dbReference>
<dbReference type="SUPFAM" id="SSF47323">
    <property type="entry name" value="Anticodon-binding domain of a subclass of class I aminoacyl-tRNA synthetases"/>
    <property type="match status" value="1"/>
</dbReference>
<dbReference type="PRINTS" id="PR00986">
    <property type="entry name" value="TRNASYNTHVAL"/>
</dbReference>
<evidence type="ECO:0000256" key="7">
    <source>
        <dbReference type="ARBA" id="ARBA00023146"/>
    </source>
</evidence>
<dbReference type="RefSeq" id="WP_176604854.1">
    <property type="nucleotide sequence ID" value="NZ_LR794158.1"/>
</dbReference>
<keyword evidence="2" id="KW-0963">Cytoplasm</keyword>
<accession>A0A6J5JYA0</accession>
<evidence type="ECO:0000256" key="8">
    <source>
        <dbReference type="ARBA" id="ARBA00047552"/>
    </source>
</evidence>
<dbReference type="EMBL" id="LR794158">
    <property type="protein sequence ID" value="CAB3976323.1"/>
    <property type="molecule type" value="Genomic_DNA"/>
</dbReference>
<feature type="domain" description="Methionyl/Valyl/Leucyl/Isoleucyl-tRNA synthetase anticodon-binding" evidence="12">
    <location>
        <begin position="639"/>
        <end position="767"/>
    </location>
</feature>
<dbReference type="InterPro" id="IPR009080">
    <property type="entry name" value="tRNAsynth_Ia_anticodon-bd"/>
</dbReference>
<keyword evidence="4 10" id="KW-0547">Nucleotide-binding</keyword>
<evidence type="ECO:0000256" key="2">
    <source>
        <dbReference type="ARBA" id="ARBA00022490"/>
    </source>
</evidence>
<dbReference type="KEGG" id="acil:ESZ_00106"/>
<evidence type="ECO:0000313" key="13">
    <source>
        <dbReference type="EMBL" id="CAB3976323.1"/>
    </source>
</evidence>
<dbReference type="AlphaFoldDB" id="A0A6J5JYA0"/>
<dbReference type="PANTHER" id="PTHR11946:SF93">
    <property type="entry name" value="VALINE--TRNA LIGASE, CHLOROPLASTIC_MITOCHONDRIAL 2"/>
    <property type="match status" value="1"/>
</dbReference>
<name>A0A6J5JYA0_9GAMM</name>
<dbReference type="PROSITE" id="PS00178">
    <property type="entry name" value="AA_TRNA_LIGASE_I"/>
    <property type="match status" value="1"/>
</dbReference>
<evidence type="ECO:0000256" key="3">
    <source>
        <dbReference type="ARBA" id="ARBA00022598"/>
    </source>
</evidence>
<evidence type="ECO:0000256" key="10">
    <source>
        <dbReference type="RuleBase" id="RU363035"/>
    </source>
</evidence>
<feature type="domain" description="Aminoacyl-tRNA synthetase class Ia" evidence="11">
    <location>
        <begin position="14"/>
        <end position="591"/>
    </location>
</feature>
<reference evidence="13 14" key="1">
    <citation type="submission" date="2020-04" db="EMBL/GenBank/DDBJ databases">
        <authorList>
            <person name="Graf S J."/>
        </authorList>
    </citation>
    <scope>NUCLEOTIDE SEQUENCE [LARGE SCALE GENOMIC DNA]</scope>
    <source>
        <strain evidence="13">1</strain>
    </source>
</reference>